<dbReference type="UniPathway" id="UPA00034">
    <property type="reaction ID" value="UER00017"/>
</dbReference>
<evidence type="ECO:0000256" key="11">
    <source>
        <dbReference type="ARBA" id="ARBA00047836"/>
    </source>
</evidence>
<keyword evidence="5 12" id="KW-0963">Cytoplasm</keyword>
<keyword evidence="7 12" id="KW-0220">Diaminopimelate biosynthesis</keyword>
<comment type="function">
    <text evidence="1 12">Catalyzes the condensation of (S)-aspartate-beta-semialdehyde [(S)-ASA] and pyruvate to 4-hydroxy-tetrahydrodipicolinate (HTPA).</text>
</comment>
<dbReference type="CDD" id="cd00950">
    <property type="entry name" value="DHDPS"/>
    <property type="match status" value="1"/>
</dbReference>
<dbReference type="Proteomes" id="UP000282106">
    <property type="component" value="Unassembled WGS sequence"/>
</dbReference>
<dbReference type="FunCoup" id="A0A3N0VB72">
    <property type="interactions" value="535"/>
</dbReference>
<evidence type="ECO:0000256" key="8">
    <source>
        <dbReference type="ARBA" id="ARBA00023154"/>
    </source>
</evidence>
<dbReference type="PRINTS" id="PR00146">
    <property type="entry name" value="DHPICSNTHASE"/>
</dbReference>
<evidence type="ECO:0000256" key="3">
    <source>
        <dbReference type="ARBA" id="ARBA00007592"/>
    </source>
</evidence>
<comment type="caution">
    <text evidence="17">The sequence shown here is derived from an EMBL/GenBank/DDBJ whole genome shotgun (WGS) entry which is preliminary data.</text>
</comment>
<feature type="site" description="L-lysine inhibitor binding" evidence="16">
    <location>
        <position position="81"/>
    </location>
</feature>
<dbReference type="GO" id="GO:0019877">
    <property type="term" value="P:diaminopimelate biosynthetic process"/>
    <property type="evidence" value="ECO:0007669"/>
    <property type="project" value="UniProtKB-UniRule"/>
</dbReference>
<comment type="similarity">
    <text evidence="3 12 13">Belongs to the DapA family.</text>
</comment>
<keyword evidence="10 12" id="KW-0704">Schiff base</keyword>
<feature type="binding site" evidence="12 15">
    <location>
        <position position="46"/>
    </location>
    <ligand>
        <name>pyruvate</name>
        <dbReference type="ChEBI" id="CHEBI:15361"/>
    </ligand>
</feature>
<gene>
    <name evidence="12" type="primary">dapA</name>
    <name evidence="17" type="ORF">ED208_10370</name>
</gene>
<protein>
    <recommendedName>
        <fullName evidence="4 12">4-hydroxy-tetrahydrodipicolinate synthase</fullName>
        <shortName evidence="12">HTPA synthase</shortName>
        <ecNumber evidence="4 12">4.3.3.7</ecNumber>
    </recommendedName>
</protein>
<reference evidence="17 18" key="1">
    <citation type="submission" date="2018-10" db="EMBL/GenBank/DDBJ databases">
        <authorList>
            <person name="Chen W.-M."/>
        </authorList>
    </citation>
    <scope>NUCLEOTIDE SEQUENCE [LARGE SCALE GENOMIC DNA]</scope>
    <source>
        <strain evidence="17 18">THS-13</strain>
    </source>
</reference>
<evidence type="ECO:0000256" key="2">
    <source>
        <dbReference type="ARBA" id="ARBA00005120"/>
    </source>
</evidence>
<evidence type="ECO:0000256" key="10">
    <source>
        <dbReference type="ARBA" id="ARBA00023270"/>
    </source>
</evidence>
<keyword evidence="6 12" id="KW-0028">Amino-acid biosynthesis</keyword>
<comment type="subcellular location">
    <subcellularLocation>
        <location evidence="12">Cytoplasm</location>
    </subcellularLocation>
</comment>
<feature type="site" description="Part of a proton relay during catalysis" evidence="16">
    <location>
        <position position="107"/>
    </location>
</feature>
<dbReference type="PROSITE" id="PS00666">
    <property type="entry name" value="DHDPS_2"/>
    <property type="match status" value="1"/>
</dbReference>
<dbReference type="EC" id="4.3.3.7" evidence="4 12"/>
<dbReference type="Pfam" id="PF00701">
    <property type="entry name" value="DHDPS"/>
    <property type="match status" value="1"/>
</dbReference>
<dbReference type="AlphaFoldDB" id="A0A3N0VB72"/>
<organism evidence="17 18">
    <name type="scientific">Stagnimonas aquatica</name>
    <dbReference type="NCBI Taxonomy" id="2689987"/>
    <lineage>
        <taxon>Bacteria</taxon>
        <taxon>Pseudomonadati</taxon>
        <taxon>Pseudomonadota</taxon>
        <taxon>Gammaproteobacteria</taxon>
        <taxon>Nevskiales</taxon>
        <taxon>Nevskiaceae</taxon>
        <taxon>Stagnimonas</taxon>
    </lineage>
</organism>
<dbReference type="EMBL" id="RJVO01000004">
    <property type="protein sequence ID" value="ROH89528.1"/>
    <property type="molecule type" value="Genomic_DNA"/>
</dbReference>
<dbReference type="SUPFAM" id="SSF51569">
    <property type="entry name" value="Aldolase"/>
    <property type="match status" value="1"/>
</dbReference>
<dbReference type="PIRSF" id="PIRSF001365">
    <property type="entry name" value="DHDPS"/>
    <property type="match status" value="1"/>
</dbReference>
<feature type="active site" description="Proton donor/acceptor" evidence="12 14">
    <location>
        <position position="134"/>
    </location>
</feature>
<evidence type="ECO:0000313" key="18">
    <source>
        <dbReference type="Proteomes" id="UP000282106"/>
    </source>
</evidence>
<evidence type="ECO:0000256" key="16">
    <source>
        <dbReference type="PIRSR" id="PIRSR001365-3"/>
    </source>
</evidence>
<comment type="catalytic activity">
    <reaction evidence="11 12">
        <text>L-aspartate 4-semialdehyde + pyruvate = (2S,4S)-4-hydroxy-2,3,4,5-tetrahydrodipicolinate + H2O + H(+)</text>
        <dbReference type="Rhea" id="RHEA:34171"/>
        <dbReference type="ChEBI" id="CHEBI:15361"/>
        <dbReference type="ChEBI" id="CHEBI:15377"/>
        <dbReference type="ChEBI" id="CHEBI:15378"/>
        <dbReference type="ChEBI" id="CHEBI:67139"/>
        <dbReference type="ChEBI" id="CHEBI:537519"/>
        <dbReference type="EC" id="4.3.3.7"/>
    </reaction>
</comment>
<evidence type="ECO:0000256" key="4">
    <source>
        <dbReference type="ARBA" id="ARBA00012086"/>
    </source>
</evidence>
<evidence type="ECO:0000256" key="7">
    <source>
        <dbReference type="ARBA" id="ARBA00022915"/>
    </source>
</evidence>
<evidence type="ECO:0000256" key="12">
    <source>
        <dbReference type="HAMAP-Rule" id="MF_00418"/>
    </source>
</evidence>
<sequence>MQIRGSIVALVTPMHDDGEVDWASLDALVEWHIAEGTNALVAVGTTGESATLDFDEHLDVVKRVVKQTRGRVPVIAGTGANSTSEAIELTRAAQAAKADACLVVTPYYNKPPQEGLYRHYKALAEATGAPILLYNVPGRTGCDLLPETVARLAPIPNIIGLKEAVGSLERRQALLGLGLRKDFLLLSGDDETAREAILAGFAGDISVTANVAPGLMSRMCAAALAGDAALAAQLDAQLLPLHQKLFVEPNPIPVKWALHAMGRIPGGLRLPLVPLSSAQQPVVREALRASGVLA</sequence>
<dbReference type="PANTHER" id="PTHR12128">
    <property type="entry name" value="DIHYDRODIPICOLINATE SYNTHASE"/>
    <property type="match status" value="1"/>
</dbReference>
<evidence type="ECO:0000256" key="15">
    <source>
        <dbReference type="PIRSR" id="PIRSR001365-2"/>
    </source>
</evidence>
<feature type="binding site" evidence="12 15">
    <location>
        <position position="205"/>
    </location>
    <ligand>
        <name>pyruvate</name>
        <dbReference type="ChEBI" id="CHEBI:15361"/>
    </ligand>
</feature>
<dbReference type="InterPro" id="IPR005263">
    <property type="entry name" value="DapA"/>
</dbReference>
<evidence type="ECO:0000256" key="9">
    <source>
        <dbReference type="ARBA" id="ARBA00023239"/>
    </source>
</evidence>
<evidence type="ECO:0000256" key="5">
    <source>
        <dbReference type="ARBA" id="ARBA00022490"/>
    </source>
</evidence>
<dbReference type="HAMAP" id="MF_00418">
    <property type="entry name" value="DapA"/>
    <property type="match status" value="1"/>
</dbReference>
<comment type="subunit">
    <text evidence="12">Homotetramer; dimer of dimers.</text>
</comment>
<keyword evidence="9 12" id="KW-0456">Lyase</keyword>
<feature type="site" description="L-lysine inhibitor binding" evidence="16">
    <location>
        <position position="85"/>
    </location>
</feature>
<dbReference type="NCBIfam" id="TIGR00674">
    <property type="entry name" value="dapA"/>
    <property type="match status" value="1"/>
</dbReference>
<dbReference type="InParanoid" id="A0A3N0VB72"/>
<evidence type="ECO:0000256" key="6">
    <source>
        <dbReference type="ARBA" id="ARBA00022605"/>
    </source>
</evidence>
<dbReference type="Gene3D" id="3.20.20.70">
    <property type="entry name" value="Aldolase class I"/>
    <property type="match status" value="1"/>
</dbReference>
<comment type="pathway">
    <text evidence="2 12">Amino-acid biosynthesis; L-lysine biosynthesis via DAP pathway; (S)-tetrahydrodipicolinate from L-aspartate: step 3/4.</text>
</comment>
<evidence type="ECO:0000313" key="17">
    <source>
        <dbReference type="EMBL" id="ROH89528.1"/>
    </source>
</evidence>
<feature type="site" description="L-lysine inhibitor binding; via carbonyl oxygen" evidence="16">
    <location>
        <position position="50"/>
    </location>
</feature>
<dbReference type="InterPro" id="IPR020625">
    <property type="entry name" value="Schiff_base-form_aldolases_AS"/>
</dbReference>
<dbReference type="InterPro" id="IPR002220">
    <property type="entry name" value="DapA-like"/>
</dbReference>
<dbReference type="InterPro" id="IPR013785">
    <property type="entry name" value="Aldolase_TIM"/>
</dbReference>
<proteinExistence type="inferred from homology"/>
<feature type="site" description="Part of a proton relay during catalysis" evidence="12 16">
    <location>
        <position position="108"/>
    </location>
</feature>
<name>A0A3N0VB72_9GAMM</name>
<feature type="active site" description="Schiff-base intermediate with substrate" evidence="12 14">
    <location>
        <position position="162"/>
    </location>
</feature>
<dbReference type="PROSITE" id="PS00665">
    <property type="entry name" value="DHDPS_1"/>
    <property type="match status" value="1"/>
</dbReference>
<feature type="site" description="Part of a proton relay during catalysis" evidence="12 16">
    <location>
        <position position="45"/>
    </location>
</feature>
<accession>A0A3N0VB72</accession>
<evidence type="ECO:0000256" key="14">
    <source>
        <dbReference type="PIRSR" id="PIRSR001365-1"/>
    </source>
</evidence>
<dbReference type="GO" id="GO:0009089">
    <property type="term" value="P:lysine biosynthetic process via diaminopimelate"/>
    <property type="evidence" value="ECO:0007669"/>
    <property type="project" value="UniProtKB-UniRule"/>
</dbReference>
<dbReference type="RefSeq" id="WP_123211825.1">
    <property type="nucleotide sequence ID" value="NZ_RJVO01000004.1"/>
</dbReference>
<dbReference type="GO" id="GO:0005829">
    <property type="term" value="C:cytosol"/>
    <property type="evidence" value="ECO:0007669"/>
    <property type="project" value="TreeGrafter"/>
</dbReference>
<keyword evidence="8 12" id="KW-0457">Lysine biosynthesis</keyword>
<dbReference type="GO" id="GO:0008840">
    <property type="term" value="F:4-hydroxy-tetrahydrodipicolinate synthase activity"/>
    <property type="evidence" value="ECO:0007669"/>
    <property type="project" value="UniProtKB-UniRule"/>
</dbReference>
<comment type="caution">
    <text evidence="12">Was originally thought to be a dihydrodipicolinate synthase (DHDPS), catalyzing the condensation of (S)-aspartate-beta-semialdehyde [(S)-ASA] and pyruvate to dihydrodipicolinate (DHDP). However, it was shown in E.coli that the product of the enzymatic reaction is not dihydrodipicolinate but in fact (4S)-4-hydroxy-2,3,4,5-tetrahydro-(2S)-dipicolinic acid (HTPA), and that the consecutive dehydration reaction leading to DHDP is not spontaneous but catalyzed by DapB.</text>
</comment>
<dbReference type="SMART" id="SM01130">
    <property type="entry name" value="DHDPS"/>
    <property type="match status" value="1"/>
</dbReference>
<evidence type="ECO:0000256" key="1">
    <source>
        <dbReference type="ARBA" id="ARBA00003294"/>
    </source>
</evidence>
<keyword evidence="18" id="KW-1185">Reference proteome</keyword>
<dbReference type="PANTHER" id="PTHR12128:SF66">
    <property type="entry name" value="4-HYDROXY-2-OXOGLUTARATE ALDOLASE, MITOCHONDRIAL"/>
    <property type="match status" value="1"/>
</dbReference>
<dbReference type="InterPro" id="IPR020624">
    <property type="entry name" value="Schiff_base-form_aldolases_CS"/>
</dbReference>
<evidence type="ECO:0000256" key="13">
    <source>
        <dbReference type="PIRNR" id="PIRNR001365"/>
    </source>
</evidence>